<sequence length="72" mass="8362">MNNAVLEELVESKEEELVMFEQKLLKNNPDLKREDLISYVRNNIIIVLSNMTISNVPSEQLLNHVLSNTQHK</sequence>
<protein>
    <submittedName>
        <fullName evidence="1">Uncharacterized protein</fullName>
    </submittedName>
</protein>
<dbReference type="Proteomes" id="UP001058864">
    <property type="component" value="Segment"/>
</dbReference>
<proteinExistence type="predicted"/>
<organism evidence="1 2">
    <name type="scientific">Enterococcus phage vB_Efm_LG62</name>
    <dbReference type="NCBI Taxonomy" id="2970334"/>
    <lineage>
        <taxon>Viruses</taxon>
        <taxon>Duplodnaviria</taxon>
        <taxon>Heunggongvirae</taxon>
        <taxon>Uroviricota</taxon>
        <taxon>Caudoviricetes</taxon>
        <taxon>Efemunavirus</taxon>
        <taxon>Efemunavirus Lg62</taxon>
    </lineage>
</organism>
<evidence type="ECO:0000313" key="2">
    <source>
        <dbReference type="Proteomes" id="UP001058864"/>
    </source>
</evidence>
<evidence type="ECO:0000313" key="1">
    <source>
        <dbReference type="EMBL" id="UUW40484.1"/>
    </source>
</evidence>
<name>A0A976SG88_9CAUD</name>
<reference evidence="1" key="1">
    <citation type="submission" date="2022-07" db="EMBL/GenBank/DDBJ databases">
        <authorList>
            <person name="Qu Q."/>
            <person name="He P."/>
            <person name="Luan G."/>
        </authorList>
    </citation>
    <scope>NUCLEOTIDE SEQUENCE</scope>
</reference>
<accession>A0A976SG88</accession>
<keyword evidence="2" id="KW-1185">Reference proteome</keyword>
<dbReference type="EMBL" id="OP018674">
    <property type="protein sequence ID" value="UUW40484.1"/>
    <property type="molecule type" value="Genomic_DNA"/>
</dbReference>